<gene>
    <name evidence="1" type="ORF">SAMN05421780_10352</name>
</gene>
<dbReference type="STRING" id="927664.SAMN05421780_10352"/>
<sequence>MTLQTYAAEATIKNWWDESLEFWDEMQKVCLNVKIQSL</sequence>
<protein>
    <submittedName>
        <fullName evidence="1">Uncharacterized protein</fullName>
    </submittedName>
</protein>
<keyword evidence="2" id="KW-1185">Reference proteome</keyword>
<evidence type="ECO:0000313" key="2">
    <source>
        <dbReference type="Proteomes" id="UP000199514"/>
    </source>
</evidence>
<reference evidence="1 2" key="1">
    <citation type="submission" date="2016-10" db="EMBL/GenBank/DDBJ databases">
        <authorList>
            <person name="de Groot N.N."/>
        </authorList>
    </citation>
    <scope>NUCLEOTIDE SEQUENCE [LARGE SCALE GENOMIC DNA]</scope>
    <source>
        <strain evidence="1 2">DSM 6793</strain>
    </source>
</reference>
<dbReference type="AlphaFoldDB" id="A0A1I1GQK0"/>
<organism evidence="1 2">
    <name type="scientific">Flexibacter flexilis DSM 6793</name>
    <dbReference type="NCBI Taxonomy" id="927664"/>
    <lineage>
        <taxon>Bacteria</taxon>
        <taxon>Pseudomonadati</taxon>
        <taxon>Bacteroidota</taxon>
        <taxon>Cytophagia</taxon>
        <taxon>Cytophagales</taxon>
        <taxon>Flexibacteraceae</taxon>
        <taxon>Flexibacter</taxon>
    </lineage>
</organism>
<proteinExistence type="predicted"/>
<dbReference type="EMBL" id="FOLE01000003">
    <property type="protein sequence ID" value="SFC13781.1"/>
    <property type="molecule type" value="Genomic_DNA"/>
</dbReference>
<evidence type="ECO:0000313" key="1">
    <source>
        <dbReference type="EMBL" id="SFC13781.1"/>
    </source>
</evidence>
<name>A0A1I1GQK0_9BACT</name>
<accession>A0A1I1GQK0</accession>
<dbReference type="Proteomes" id="UP000199514">
    <property type="component" value="Unassembled WGS sequence"/>
</dbReference>